<dbReference type="GO" id="GO:0006260">
    <property type="term" value="P:DNA replication"/>
    <property type="evidence" value="ECO:0007669"/>
    <property type="project" value="InterPro"/>
</dbReference>
<organism evidence="1 2">
    <name type="scientific">Ramlibacter rhizophilus</name>
    <dbReference type="NCBI Taxonomy" id="1781167"/>
    <lineage>
        <taxon>Bacteria</taxon>
        <taxon>Pseudomonadati</taxon>
        <taxon>Pseudomonadota</taxon>
        <taxon>Betaproteobacteria</taxon>
        <taxon>Burkholderiales</taxon>
        <taxon>Comamonadaceae</taxon>
        <taxon>Ramlibacter</taxon>
    </lineage>
</organism>
<dbReference type="Gene3D" id="3.40.50.10110">
    <property type="entry name" value="DNA polymerase III subunit chi"/>
    <property type="match status" value="1"/>
</dbReference>
<dbReference type="Proteomes" id="UP000297564">
    <property type="component" value="Unassembled WGS sequence"/>
</dbReference>
<dbReference type="InterPro" id="IPR007459">
    <property type="entry name" value="DNA_pol3_chi"/>
</dbReference>
<gene>
    <name evidence="1" type="ORF">EZ242_04685</name>
</gene>
<sequence length="144" mass="15862">MTQVAFHFNAPGRLAYACRLLRKATAGGATVVVAAGDETLDELDTALWTFSATDFLPHCRLPGASEAVLRHSPIVLSGAPLMAPHRDVLVNLGDEVPEGFEQFERVIEVVALDEDERQRARRRWKRYADQGLAIQRHDLGQAAS</sequence>
<dbReference type="EMBL" id="SMLL01000002">
    <property type="protein sequence ID" value="TFZ03189.1"/>
    <property type="molecule type" value="Genomic_DNA"/>
</dbReference>
<comment type="caution">
    <text evidence="1">The sequence shown here is derived from an EMBL/GenBank/DDBJ whole genome shotgun (WGS) entry which is preliminary data.</text>
</comment>
<dbReference type="PANTHER" id="PTHR38767:SF1">
    <property type="entry name" value="DNA POLYMERASE III SUBUNIT CHI"/>
    <property type="match status" value="1"/>
</dbReference>
<name>A0A4Z0BZ15_9BURK</name>
<dbReference type="OrthoDB" id="5297568at2"/>
<dbReference type="GO" id="GO:0003887">
    <property type="term" value="F:DNA-directed DNA polymerase activity"/>
    <property type="evidence" value="ECO:0007669"/>
    <property type="project" value="InterPro"/>
</dbReference>
<dbReference type="AlphaFoldDB" id="A0A4Z0BZ15"/>
<dbReference type="SUPFAM" id="SSF102400">
    <property type="entry name" value="DNA polymerase III chi subunit"/>
    <property type="match status" value="1"/>
</dbReference>
<keyword evidence="2" id="KW-1185">Reference proteome</keyword>
<dbReference type="PANTHER" id="PTHR38767">
    <property type="entry name" value="DNA POLYMERASE III SUBUNIT CHI"/>
    <property type="match status" value="1"/>
</dbReference>
<protein>
    <submittedName>
        <fullName evidence="1">DNA polymerase III subunit chi</fullName>
    </submittedName>
</protein>
<reference evidence="1 2" key="1">
    <citation type="submission" date="2019-03" db="EMBL/GenBank/DDBJ databases">
        <title>Ramlibacter rhizophilus CCTCC AB2015357, whole genome shotgun sequence.</title>
        <authorList>
            <person name="Zhang X."/>
            <person name="Feng G."/>
            <person name="Zhu H."/>
        </authorList>
    </citation>
    <scope>NUCLEOTIDE SEQUENCE [LARGE SCALE GENOMIC DNA]</scope>
    <source>
        <strain evidence="1 2">CCTCC AB2015357</strain>
    </source>
</reference>
<evidence type="ECO:0000313" key="1">
    <source>
        <dbReference type="EMBL" id="TFZ03189.1"/>
    </source>
</evidence>
<dbReference type="GO" id="GO:0032298">
    <property type="term" value="P:positive regulation of DNA-templated DNA replication initiation"/>
    <property type="evidence" value="ECO:0007669"/>
    <property type="project" value="TreeGrafter"/>
</dbReference>
<dbReference type="NCBIfam" id="NF004348">
    <property type="entry name" value="PRK05728.1-5"/>
    <property type="match status" value="1"/>
</dbReference>
<proteinExistence type="predicted"/>
<dbReference type="Pfam" id="PF04364">
    <property type="entry name" value="DNA_pol3_chi"/>
    <property type="match status" value="1"/>
</dbReference>
<evidence type="ECO:0000313" key="2">
    <source>
        <dbReference type="Proteomes" id="UP000297564"/>
    </source>
</evidence>
<accession>A0A4Z0BZ15</accession>
<dbReference type="InterPro" id="IPR036768">
    <property type="entry name" value="PolIII_chi_sf"/>
</dbReference>
<dbReference type="GO" id="GO:0003677">
    <property type="term" value="F:DNA binding"/>
    <property type="evidence" value="ECO:0007669"/>
    <property type="project" value="InterPro"/>
</dbReference>
<dbReference type="RefSeq" id="WP_135283988.1">
    <property type="nucleotide sequence ID" value="NZ_SMLL01000002.1"/>
</dbReference>